<dbReference type="Proteomes" id="UP000030746">
    <property type="component" value="Unassembled WGS sequence"/>
</dbReference>
<gene>
    <name evidence="2" type="ORF">LOTGIDRAFT_237137</name>
</gene>
<evidence type="ECO:0000313" key="3">
    <source>
        <dbReference type="Proteomes" id="UP000030746"/>
    </source>
</evidence>
<dbReference type="AlphaFoldDB" id="V3YVX3"/>
<feature type="signal peptide" evidence="1">
    <location>
        <begin position="1"/>
        <end position="20"/>
    </location>
</feature>
<keyword evidence="3" id="KW-1185">Reference proteome</keyword>
<reference evidence="2 3" key="1">
    <citation type="journal article" date="2013" name="Nature">
        <title>Insights into bilaterian evolution from three spiralian genomes.</title>
        <authorList>
            <person name="Simakov O."/>
            <person name="Marletaz F."/>
            <person name="Cho S.J."/>
            <person name="Edsinger-Gonzales E."/>
            <person name="Havlak P."/>
            <person name="Hellsten U."/>
            <person name="Kuo D.H."/>
            <person name="Larsson T."/>
            <person name="Lv J."/>
            <person name="Arendt D."/>
            <person name="Savage R."/>
            <person name="Osoegawa K."/>
            <person name="de Jong P."/>
            <person name="Grimwood J."/>
            <person name="Chapman J.A."/>
            <person name="Shapiro H."/>
            <person name="Aerts A."/>
            <person name="Otillar R.P."/>
            <person name="Terry A.Y."/>
            <person name="Boore J.L."/>
            <person name="Grigoriev I.V."/>
            <person name="Lindberg D.R."/>
            <person name="Seaver E.C."/>
            <person name="Weisblat D.A."/>
            <person name="Putnam N.H."/>
            <person name="Rokhsar D.S."/>
        </authorList>
    </citation>
    <scope>NUCLEOTIDE SEQUENCE [LARGE SCALE GENOMIC DNA]</scope>
</reference>
<sequence length="115" mass="13449">MKVFIFVFVFCMVCIYNVQAFGECSAGLTKGNRCELNRPDGSVDLKVNETRVFKNTCEECVCLNKYWICCRLGYKDTYEKQPGCFKKIYDNCCYQYFHLSDDNVPCAQKQCLEDY</sequence>
<name>V3YVX3_LOTGI</name>
<evidence type="ECO:0000313" key="2">
    <source>
        <dbReference type="EMBL" id="ESO82153.1"/>
    </source>
</evidence>
<protein>
    <recommendedName>
        <fullName evidence="4">VWFC domain-containing protein</fullName>
    </recommendedName>
</protein>
<proteinExistence type="predicted"/>
<dbReference type="KEGG" id="lgi:LOTGIDRAFT_237137"/>
<accession>V3YVX3</accession>
<evidence type="ECO:0008006" key="4">
    <source>
        <dbReference type="Google" id="ProtNLM"/>
    </source>
</evidence>
<dbReference type="EMBL" id="KB204017">
    <property type="protein sequence ID" value="ESO82153.1"/>
    <property type="molecule type" value="Genomic_DNA"/>
</dbReference>
<evidence type="ECO:0000256" key="1">
    <source>
        <dbReference type="SAM" id="SignalP"/>
    </source>
</evidence>
<dbReference type="CTD" id="20250356"/>
<keyword evidence="1" id="KW-0732">Signal</keyword>
<organism evidence="2 3">
    <name type="scientific">Lottia gigantea</name>
    <name type="common">Giant owl limpet</name>
    <dbReference type="NCBI Taxonomy" id="225164"/>
    <lineage>
        <taxon>Eukaryota</taxon>
        <taxon>Metazoa</taxon>
        <taxon>Spiralia</taxon>
        <taxon>Lophotrochozoa</taxon>
        <taxon>Mollusca</taxon>
        <taxon>Gastropoda</taxon>
        <taxon>Patellogastropoda</taxon>
        <taxon>Lottioidea</taxon>
        <taxon>Lottiidae</taxon>
        <taxon>Lottia</taxon>
    </lineage>
</organism>
<feature type="chain" id="PRO_5004715669" description="VWFC domain-containing protein" evidence="1">
    <location>
        <begin position="21"/>
        <end position="115"/>
    </location>
</feature>
<dbReference type="HOGENOM" id="CLU_2111624_0_0_1"/>
<dbReference type="GeneID" id="20250356"/>
<dbReference type="RefSeq" id="XP_009067179.1">
    <property type="nucleotide sequence ID" value="XM_009068931.1"/>
</dbReference>